<feature type="region of interest" description="Disordered" evidence="1">
    <location>
        <begin position="50"/>
        <end position="86"/>
    </location>
</feature>
<dbReference type="AlphaFoldDB" id="A0A0B7AAK1"/>
<gene>
    <name evidence="2" type="primary">ORF102321</name>
</gene>
<evidence type="ECO:0000256" key="1">
    <source>
        <dbReference type="SAM" id="MobiDB-lite"/>
    </source>
</evidence>
<protein>
    <submittedName>
        <fullName evidence="2">Uncharacterized protein</fullName>
    </submittedName>
</protein>
<dbReference type="EMBL" id="HACG01030095">
    <property type="protein sequence ID" value="CEK76960.1"/>
    <property type="molecule type" value="Transcribed_RNA"/>
</dbReference>
<reference evidence="2" key="1">
    <citation type="submission" date="2014-12" db="EMBL/GenBank/DDBJ databases">
        <title>Insight into the proteome of Arion vulgaris.</title>
        <authorList>
            <person name="Aradska J."/>
            <person name="Bulat T."/>
            <person name="Smidak R."/>
            <person name="Sarate P."/>
            <person name="Gangsoo J."/>
            <person name="Sialana F."/>
            <person name="Bilban M."/>
            <person name="Lubec G."/>
        </authorList>
    </citation>
    <scope>NUCLEOTIDE SEQUENCE</scope>
    <source>
        <tissue evidence="2">Skin</tissue>
    </source>
</reference>
<sequence length="86" mass="9768">PVTTRAIKCLKTILQIFLPEMITNRETAHHWQQQTEKEDGDSLDVCRMPPGSLEKTAFDGQQMKGGEWADQSKRGGQWKGKLKIVD</sequence>
<organism evidence="2">
    <name type="scientific">Arion vulgaris</name>
    <dbReference type="NCBI Taxonomy" id="1028688"/>
    <lineage>
        <taxon>Eukaryota</taxon>
        <taxon>Metazoa</taxon>
        <taxon>Spiralia</taxon>
        <taxon>Lophotrochozoa</taxon>
        <taxon>Mollusca</taxon>
        <taxon>Gastropoda</taxon>
        <taxon>Heterobranchia</taxon>
        <taxon>Euthyneura</taxon>
        <taxon>Panpulmonata</taxon>
        <taxon>Eupulmonata</taxon>
        <taxon>Stylommatophora</taxon>
        <taxon>Helicina</taxon>
        <taxon>Arionoidea</taxon>
        <taxon>Arionidae</taxon>
        <taxon>Arion</taxon>
    </lineage>
</organism>
<evidence type="ECO:0000313" key="2">
    <source>
        <dbReference type="EMBL" id="CEK76960.1"/>
    </source>
</evidence>
<accession>A0A0B7AAK1</accession>
<feature type="non-terminal residue" evidence="2">
    <location>
        <position position="1"/>
    </location>
</feature>
<name>A0A0B7AAK1_9EUPU</name>
<proteinExistence type="predicted"/>